<accession>A0AB35YNF6</accession>
<dbReference type="EMBL" id="JAZBJM010000002">
    <property type="protein sequence ID" value="MEM0517563.1"/>
    <property type="molecule type" value="Genomic_DNA"/>
</dbReference>
<dbReference type="EMBL" id="JBANCF010000002">
    <property type="protein sequence ID" value="MEM0572631.1"/>
    <property type="molecule type" value="Genomic_DNA"/>
</dbReference>
<sequence>MKVNKFYFIPTLLVLVTLPLYFLHRLIVDSISDSFIFYYSIWSVYTFHFVVTLVILSVLYLVSKIVPNYIGFAFLGFILLKMIAAIVFLIPLIKMEQVSKIPDFVSFFSPYFLYLFLEIVLTLRLLRQSAP</sequence>
<feature type="transmembrane region" description="Helical" evidence="1">
    <location>
        <begin position="69"/>
        <end position="92"/>
    </location>
</feature>
<evidence type="ECO:0000256" key="1">
    <source>
        <dbReference type="SAM" id="Phobius"/>
    </source>
</evidence>
<evidence type="ECO:0008006" key="6">
    <source>
        <dbReference type="Google" id="ProtNLM"/>
    </source>
</evidence>
<organism evidence="2 4">
    <name type="scientific">Aequorivita flava</name>
    <dbReference type="NCBI Taxonomy" id="3114371"/>
    <lineage>
        <taxon>Bacteria</taxon>
        <taxon>Pseudomonadati</taxon>
        <taxon>Bacteroidota</taxon>
        <taxon>Flavobacteriia</taxon>
        <taxon>Flavobacteriales</taxon>
        <taxon>Flavobacteriaceae</taxon>
        <taxon>Aequorivita</taxon>
    </lineage>
</organism>
<proteinExistence type="predicted"/>
<evidence type="ECO:0000313" key="3">
    <source>
        <dbReference type="EMBL" id="MEM0572631.1"/>
    </source>
</evidence>
<dbReference type="Proteomes" id="UP001390963">
    <property type="component" value="Unassembled WGS sequence"/>
</dbReference>
<dbReference type="Proteomes" id="UP001388259">
    <property type="component" value="Unassembled WGS sequence"/>
</dbReference>
<protein>
    <recommendedName>
        <fullName evidence="6">DUF4271 domain-containing protein</fullName>
    </recommendedName>
</protein>
<gene>
    <name evidence="3" type="ORF">VZD24_03810</name>
    <name evidence="2" type="ORF">VZD85_04300</name>
</gene>
<evidence type="ECO:0000313" key="2">
    <source>
        <dbReference type="EMBL" id="MEM0517563.1"/>
    </source>
</evidence>
<evidence type="ECO:0000313" key="5">
    <source>
        <dbReference type="Proteomes" id="UP001390963"/>
    </source>
</evidence>
<keyword evidence="1" id="KW-0812">Transmembrane</keyword>
<keyword evidence="5" id="KW-1185">Reference proteome</keyword>
<reference evidence="2 5" key="1">
    <citation type="submission" date="2024-01" db="EMBL/GenBank/DDBJ databases">
        <title>Aequorivita flavus sp. nov., isolated from deep-sea sediment.</title>
        <authorList>
            <person name="Chen X."/>
        </authorList>
    </citation>
    <scope>NUCLEOTIDE SEQUENCE</scope>
    <source>
        <strain evidence="2">MCCC 1A16923</strain>
        <strain evidence="3 5">MCCC 1A16935</strain>
    </source>
</reference>
<dbReference type="AlphaFoldDB" id="A0AB35YNF6"/>
<dbReference type="RefSeq" id="WP_342686813.1">
    <property type="nucleotide sequence ID" value="NZ_JAZBJM010000002.1"/>
</dbReference>
<feature type="transmembrane region" description="Helical" evidence="1">
    <location>
        <begin position="104"/>
        <end position="126"/>
    </location>
</feature>
<keyword evidence="1" id="KW-1133">Transmembrane helix</keyword>
<evidence type="ECO:0000313" key="4">
    <source>
        <dbReference type="Proteomes" id="UP001388259"/>
    </source>
</evidence>
<comment type="caution">
    <text evidence="2">The sequence shown here is derived from an EMBL/GenBank/DDBJ whole genome shotgun (WGS) entry which is preliminary data.</text>
</comment>
<feature type="transmembrane region" description="Helical" evidence="1">
    <location>
        <begin position="35"/>
        <end position="63"/>
    </location>
</feature>
<keyword evidence="1" id="KW-0472">Membrane</keyword>
<name>A0AB35YNF6_9FLAO</name>
<feature type="transmembrane region" description="Helical" evidence="1">
    <location>
        <begin position="6"/>
        <end position="23"/>
    </location>
</feature>